<feature type="transmembrane region" description="Helical" evidence="5">
    <location>
        <begin position="285"/>
        <end position="305"/>
    </location>
</feature>
<dbReference type="InterPro" id="IPR020846">
    <property type="entry name" value="MFS_dom"/>
</dbReference>
<evidence type="ECO:0000256" key="4">
    <source>
        <dbReference type="ARBA" id="ARBA00023136"/>
    </source>
</evidence>
<name>A0A9W8GCI8_9FUNG</name>
<accession>A0A9W8GCI8</accession>
<dbReference type="PROSITE" id="PS50850">
    <property type="entry name" value="MFS"/>
    <property type="match status" value="1"/>
</dbReference>
<dbReference type="Proteomes" id="UP001151516">
    <property type="component" value="Unassembled WGS sequence"/>
</dbReference>
<dbReference type="Pfam" id="PF07690">
    <property type="entry name" value="MFS_1"/>
    <property type="match status" value="1"/>
</dbReference>
<protein>
    <recommendedName>
        <fullName evidence="6">Major facilitator superfamily (MFS) profile domain-containing protein</fullName>
    </recommendedName>
</protein>
<evidence type="ECO:0000259" key="6">
    <source>
        <dbReference type="PROSITE" id="PS50850"/>
    </source>
</evidence>
<gene>
    <name evidence="7" type="ORF">IWW39_004648</name>
</gene>
<feature type="transmembrane region" description="Helical" evidence="5">
    <location>
        <begin position="598"/>
        <end position="619"/>
    </location>
</feature>
<dbReference type="PANTHER" id="PTHR23501:SF102">
    <property type="entry name" value="DRUG TRANSPORTER, PUTATIVE (AFU_ORTHOLOGUE AFUA_3G08530)-RELATED"/>
    <property type="match status" value="1"/>
</dbReference>
<evidence type="ECO:0000256" key="2">
    <source>
        <dbReference type="ARBA" id="ARBA00022692"/>
    </source>
</evidence>
<dbReference type="AlphaFoldDB" id="A0A9W8GCI8"/>
<feature type="transmembrane region" description="Helical" evidence="5">
    <location>
        <begin position="457"/>
        <end position="476"/>
    </location>
</feature>
<dbReference type="GO" id="GO:0005886">
    <property type="term" value="C:plasma membrane"/>
    <property type="evidence" value="ECO:0007669"/>
    <property type="project" value="TreeGrafter"/>
</dbReference>
<dbReference type="Gene3D" id="1.20.1720.10">
    <property type="entry name" value="Multidrug resistance protein D"/>
    <property type="match status" value="1"/>
</dbReference>
<feature type="transmembrane region" description="Helical" evidence="5">
    <location>
        <begin position="351"/>
        <end position="371"/>
    </location>
</feature>
<sequence>MESSSSRASSSHSSNDSEFYAAEIAAQAAAAAAQIQSMAFASTDNISLMRPVSLRSTKTARTNASKRSIVPAVPAIPAAFKSNAKLPETSVAIDSAPKEEVDEDLADRDDENINTEKSALSQMTLQRQVLTLSAMAMSVFIGSLDQTIVASSMPAIADQFNAQTSVSWIATGFLLASTAMQPLYGRLSDIFGRIETLMVGLVIFLVGSAVAGAATSIGMLIGGRVVQGLGASALVSLVMVIISDITIERERGKITSIFSAIWAASSVLGPVLGGLFTESRGGWPWVFYFSLPVGAVAGVFIAVFLRLPRPRGSFREKLRRVDFIGMFVLVSGIVMALLALSFGGADYAWSSPTVVCLLVFGIALVGVFVVIEWKIPAEPIMPLRLFRSRNVGLMLVMQLFVGAVIFGPTFYIPFYFSIVHNRSAIAAGLHLLPYILPISIFSTISGFVVAKTGRYRELLWLGGCITTAGAGLLALLNESTSTGKSIGLILVGGAGMGLILQPMLLALQTAIQPRDMATGTTLFVAIRTLGGSIGLAVFQTVQQNKLATLVAELTRQYPQYEKLIARAVDNQATIRASDVPPELTQALIGAYVVALRSVFYASIPFAAMIIVLGLCTRYIPLRTRMAKIVED</sequence>
<dbReference type="GO" id="GO:0022857">
    <property type="term" value="F:transmembrane transporter activity"/>
    <property type="evidence" value="ECO:0007669"/>
    <property type="project" value="InterPro"/>
</dbReference>
<dbReference type="CDD" id="cd17502">
    <property type="entry name" value="MFS_Azr1_MDR_like"/>
    <property type="match status" value="1"/>
</dbReference>
<dbReference type="Gene3D" id="1.20.1250.20">
    <property type="entry name" value="MFS general substrate transporter like domains"/>
    <property type="match status" value="1"/>
</dbReference>
<comment type="subcellular location">
    <subcellularLocation>
        <location evidence="1">Membrane</location>
        <topology evidence="1">Multi-pass membrane protein</topology>
    </subcellularLocation>
</comment>
<evidence type="ECO:0000256" key="1">
    <source>
        <dbReference type="ARBA" id="ARBA00004141"/>
    </source>
</evidence>
<feature type="transmembrane region" description="Helical" evidence="5">
    <location>
        <begin position="129"/>
        <end position="153"/>
    </location>
</feature>
<dbReference type="PANTHER" id="PTHR23501">
    <property type="entry name" value="MAJOR FACILITATOR SUPERFAMILY"/>
    <property type="match status" value="1"/>
</dbReference>
<evidence type="ECO:0000256" key="5">
    <source>
        <dbReference type="SAM" id="Phobius"/>
    </source>
</evidence>
<organism evidence="7 8">
    <name type="scientific">Coemansia spiralis</name>
    <dbReference type="NCBI Taxonomy" id="417178"/>
    <lineage>
        <taxon>Eukaryota</taxon>
        <taxon>Fungi</taxon>
        <taxon>Fungi incertae sedis</taxon>
        <taxon>Zoopagomycota</taxon>
        <taxon>Kickxellomycotina</taxon>
        <taxon>Kickxellomycetes</taxon>
        <taxon>Kickxellales</taxon>
        <taxon>Kickxellaceae</taxon>
        <taxon>Coemansia</taxon>
    </lineage>
</organism>
<feature type="transmembrane region" description="Helical" evidence="5">
    <location>
        <begin position="165"/>
        <end position="185"/>
    </location>
</feature>
<feature type="transmembrane region" description="Helical" evidence="5">
    <location>
        <begin position="391"/>
        <end position="411"/>
    </location>
</feature>
<feature type="domain" description="Major facilitator superfamily (MFS) profile" evidence="6">
    <location>
        <begin position="131"/>
        <end position="624"/>
    </location>
</feature>
<keyword evidence="3 5" id="KW-1133">Transmembrane helix</keyword>
<keyword evidence="2 5" id="KW-0812">Transmembrane</keyword>
<feature type="transmembrane region" description="Helical" evidence="5">
    <location>
        <begin position="197"/>
        <end position="222"/>
    </location>
</feature>
<dbReference type="EMBL" id="JANBTX010000183">
    <property type="protein sequence ID" value="KAJ2684875.1"/>
    <property type="molecule type" value="Genomic_DNA"/>
</dbReference>
<dbReference type="SUPFAM" id="SSF103473">
    <property type="entry name" value="MFS general substrate transporter"/>
    <property type="match status" value="1"/>
</dbReference>
<feature type="transmembrane region" description="Helical" evidence="5">
    <location>
        <begin position="254"/>
        <end position="273"/>
    </location>
</feature>
<dbReference type="PRINTS" id="PR01036">
    <property type="entry name" value="TCRTETB"/>
</dbReference>
<proteinExistence type="predicted"/>
<feature type="transmembrane region" description="Helical" evidence="5">
    <location>
        <begin position="326"/>
        <end position="345"/>
    </location>
</feature>
<feature type="transmembrane region" description="Helical" evidence="5">
    <location>
        <begin position="431"/>
        <end position="450"/>
    </location>
</feature>
<evidence type="ECO:0000256" key="3">
    <source>
        <dbReference type="ARBA" id="ARBA00022989"/>
    </source>
</evidence>
<dbReference type="InterPro" id="IPR036259">
    <property type="entry name" value="MFS_trans_sf"/>
</dbReference>
<keyword evidence="4 5" id="KW-0472">Membrane</keyword>
<comment type="caution">
    <text evidence="7">The sequence shown here is derived from an EMBL/GenBank/DDBJ whole genome shotgun (WGS) entry which is preliminary data.</text>
</comment>
<feature type="transmembrane region" description="Helical" evidence="5">
    <location>
        <begin position="488"/>
        <end position="507"/>
    </location>
</feature>
<feature type="transmembrane region" description="Helical" evidence="5">
    <location>
        <begin position="228"/>
        <end position="247"/>
    </location>
</feature>
<evidence type="ECO:0000313" key="7">
    <source>
        <dbReference type="EMBL" id="KAJ2684875.1"/>
    </source>
</evidence>
<evidence type="ECO:0000313" key="8">
    <source>
        <dbReference type="Proteomes" id="UP001151516"/>
    </source>
</evidence>
<feature type="transmembrane region" description="Helical" evidence="5">
    <location>
        <begin position="519"/>
        <end position="538"/>
    </location>
</feature>
<dbReference type="OrthoDB" id="10021397at2759"/>
<dbReference type="InterPro" id="IPR011701">
    <property type="entry name" value="MFS"/>
</dbReference>
<reference evidence="7" key="1">
    <citation type="submission" date="2022-07" db="EMBL/GenBank/DDBJ databases">
        <title>Phylogenomic reconstructions and comparative analyses of Kickxellomycotina fungi.</title>
        <authorList>
            <person name="Reynolds N.K."/>
            <person name="Stajich J.E."/>
            <person name="Barry K."/>
            <person name="Grigoriev I.V."/>
            <person name="Crous P."/>
            <person name="Smith M.E."/>
        </authorList>
    </citation>
    <scope>NUCLEOTIDE SEQUENCE</scope>
    <source>
        <strain evidence="7">CBS 109367</strain>
    </source>
</reference>
<keyword evidence="8" id="KW-1185">Reference proteome</keyword>